<evidence type="ECO:0000313" key="3">
    <source>
        <dbReference type="Proteomes" id="UP000054783"/>
    </source>
</evidence>
<dbReference type="Proteomes" id="UP000054783">
    <property type="component" value="Unassembled WGS sequence"/>
</dbReference>
<feature type="region of interest" description="Disordered" evidence="1">
    <location>
        <begin position="17"/>
        <end position="36"/>
    </location>
</feature>
<comment type="caution">
    <text evidence="2">The sequence shown here is derived from an EMBL/GenBank/DDBJ whole genome shotgun (WGS) entry which is preliminary data.</text>
</comment>
<proteinExistence type="predicted"/>
<dbReference type="EMBL" id="JYDQ01003561">
    <property type="protein sequence ID" value="KRY02691.1"/>
    <property type="molecule type" value="Genomic_DNA"/>
</dbReference>
<accession>A0A0V0YRT7</accession>
<reference evidence="2 3" key="1">
    <citation type="submission" date="2015-01" db="EMBL/GenBank/DDBJ databases">
        <title>Evolution of Trichinella species and genotypes.</title>
        <authorList>
            <person name="Korhonen P.K."/>
            <person name="Edoardo P."/>
            <person name="Giuseppe L.R."/>
            <person name="Gasser R.B."/>
        </authorList>
    </citation>
    <scope>NUCLEOTIDE SEQUENCE [LARGE SCALE GENOMIC DNA]</scope>
    <source>
        <strain evidence="2">ISS2496</strain>
    </source>
</reference>
<evidence type="ECO:0000313" key="2">
    <source>
        <dbReference type="EMBL" id="KRY02691.1"/>
    </source>
</evidence>
<gene>
    <name evidence="2" type="ORF">T12_12148</name>
</gene>
<name>A0A0V0YRT7_9BILA</name>
<sequence length="36" mass="3994">MGGYTSIRTPQQWVDVRNEGEIKQHPDALAMGGYTS</sequence>
<dbReference type="AlphaFoldDB" id="A0A0V0YRT7"/>
<protein>
    <submittedName>
        <fullName evidence="2">Uncharacterized protein</fullName>
    </submittedName>
</protein>
<keyword evidence="3" id="KW-1185">Reference proteome</keyword>
<organism evidence="2 3">
    <name type="scientific">Trichinella patagoniensis</name>
    <dbReference type="NCBI Taxonomy" id="990121"/>
    <lineage>
        <taxon>Eukaryota</taxon>
        <taxon>Metazoa</taxon>
        <taxon>Ecdysozoa</taxon>
        <taxon>Nematoda</taxon>
        <taxon>Enoplea</taxon>
        <taxon>Dorylaimia</taxon>
        <taxon>Trichinellida</taxon>
        <taxon>Trichinellidae</taxon>
        <taxon>Trichinella</taxon>
    </lineage>
</organism>
<feature type="compositionally biased region" description="Basic and acidic residues" evidence="1">
    <location>
        <begin position="17"/>
        <end position="26"/>
    </location>
</feature>
<evidence type="ECO:0000256" key="1">
    <source>
        <dbReference type="SAM" id="MobiDB-lite"/>
    </source>
</evidence>